<gene>
    <name evidence="2" type="ORF">GCM10022408_26770</name>
</gene>
<proteinExistence type="predicted"/>
<evidence type="ECO:0008006" key="4">
    <source>
        <dbReference type="Google" id="ProtNLM"/>
    </source>
</evidence>
<name>A0ABP7SK84_9BACT</name>
<evidence type="ECO:0000313" key="2">
    <source>
        <dbReference type="EMBL" id="GAA4012662.1"/>
    </source>
</evidence>
<comment type="caution">
    <text evidence="2">The sequence shown here is derived from an EMBL/GenBank/DDBJ whole genome shotgun (WGS) entry which is preliminary data.</text>
</comment>
<evidence type="ECO:0000256" key="1">
    <source>
        <dbReference type="SAM" id="SignalP"/>
    </source>
</evidence>
<feature type="signal peptide" evidence="1">
    <location>
        <begin position="1"/>
        <end position="26"/>
    </location>
</feature>
<keyword evidence="1" id="KW-0732">Signal</keyword>
<dbReference type="PROSITE" id="PS51257">
    <property type="entry name" value="PROKAR_LIPOPROTEIN"/>
    <property type="match status" value="1"/>
</dbReference>
<protein>
    <recommendedName>
        <fullName evidence="4">Lipoprotein</fullName>
    </recommendedName>
</protein>
<reference evidence="3" key="1">
    <citation type="journal article" date="2019" name="Int. J. Syst. Evol. Microbiol.">
        <title>The Global Catalogue of Microorganisms (GCM) 10K type strain sequencing project: providing services to taxonomists for standard genome sequencing and annotation.</title>
        <authorList>
            <consortium name="The Broad Institute Genomics Platform"/>
            <consortium name="The Broad Institute Genome Sequencing Center for Infectious Disease"/>
            <person name="Wu L."/>
            <person name="Ma J."/>
        </authorList>
    </citation>
    <scope>NUCLEOTIDE SEQUENCE [LARGE SCALE GENOMIC DNA]</scope>
    <source>
        <strain evidence="3">JCM 17224</strain>
    </source>
</reference>
<evidence type="ECO:0000313" key="3">
    <source>
        <dbReference type="Proteomes" id="UP001500567"/>
    </source>
</evidence>
<dbReference type="EMBL" id="BAABDJ010000033">
    <property type="protein sequence ID" value="GAA4012662.1"/>
    <property type="molecule type" value="Genomic_DNA"/>
</dbReference>
<keyword evidence="3" id="KW-1185">Reference proteome</keyword>
<accession>A0ABP7SK84</accession>
<dbReference type="RefSeq" id="WP_345073676.1">
    <property type="nucleotide sequence ID" value="NZ_BAABDJ010000033.1"/>
</dbReference>
<sequence>MKSASQTLLAAALCVLMAGCNQTPPATEQAAPAVPVPAAPAPVAADSVMAAPAEVAPAAAPAAPVAQTVTLAFSFRPGAAAEGPSGPKTSAHLLLKGAKTQDIDLGQFTGKPDVVDKEKAKLAGFPSGMLLGFRSYDPGSGTSQDVAVMNVGGRQLRILQRRIEEQAEKIPEFQTSRELDLPANAVVEVAPPPKK</sequence>
<dbReference type="Proteomes" id="UP001500567">
    <property type="component" value="Unassembled WGS sequence"/>
</dbReference>
<feature type="chain" id="PRO_5047476805" description="Lipoprotein" evidence="1">
    <location>
        <begin position="27"/>
        <end position="195"/>
    </location>
</feature>
<organism evidence="2 3">
    <name type="scientific">Hymenobacter fastidiosus</name>
    <dbReference type="NCBI Taxonomy" id="486264"/>
    <lineage>
        <taxon>Bacteria</taxon>
        <taxon>Pseudomonadati</taxon>
        <taxon>Bacteroidota</taxon>
        <taxon>Cytophagia</taxon>
        <taxon>Cytophagales</taxon>
        <taxon>Hymenobacteraceae</taxon>
        <taxon>Hymenobacter</taxon>
    </lineage>
</organism>